<dbReference type="InterPro" id="IPR036873">
    <property type="entry name" value="Rhodanese-like_dom_sf"/>
</dbReference>
<dbReference type="InterPro" id="IPR050229">
    <property type="entry name" value="GlpE_sulfurtransferase"/>
</dbReference>
<evidence type="ECO:0000256" key="1">
    <source>
        <dbReference type="SAM" id="MobiDB-lite"/>
    </source>
</evidence>
<protein>
    <submittedName>
        <fullName evidence="3">Rhodanese-like domain-containing protein</fullName>
    </submittedName>
</protein>
<dbReference type="SUPFAM" id="SSF52821">
    <property type="entry name" value="Rhodanese/Cell cycle control phosphatase"/>
    <property type="match status" value="1"/>
</dbReference>
<comment type="caution">
    <text evidence="3">The sequence shown here is derived from an EMBL/GenBank/DDBJ whole genome shotgun (WGS) entry which is preliminary data.</text>
</comment>
<dbReference type="Gene3D" id="3.40.250.10">
    <property type="entry name" value="Rhodanese-like domain"/>
    <property type="match status" value="1"/>
</dbReference>
<dbReference type="AlphaFoldDB" id="M0IM50"/>
<dbReference type="PANTHER" id="PTHR43031">
    <property type="entry name" value="FAD-DEPENDENT OXIDOREDUCTASE"/>
    <property type="match status" value="1"/>
</dbReference>
<dbReference type="PATRIC" id="fig|662479.7.peg.1062"/>
<feature type="domain" description="Rhodanese" evidence="2">
    <location>
        <begin position="17"/>
        <end position="105"/>
    </location>
</feature>
<dbReference type="PROSITE" id="PS50206">
    <property type="entry name" value="RHODANESE_3"/>
    <property type="match status" value="1"/>
</dbReference>
<dbReference type="SMART" id="SM00450">
    <property type="entry name" value="RHOD"/>
    <property type="match status" value="1"/>
</dbReference>
<gene>
    <name evidence="3" type="ORF">C440_05183</name>
</gene>
<dbReference type="OrthoDB" id="135517at2157"/>
<dbReference type="RefSeq" id="WP_008318907.1">
    <property type="nucleotide sequence ID" value="NZ_AOLN01000007.1"/>
</dbReference>
<feature type="compositionally biased region" description="Basic and acidic residues" evidence="1">
    <location>
        <begin position="128"/>
        <end position="138"/>
    </location>
</feature>
<feature type="region of interest" description="Disordered" evidence="1">
    <location>
        <begin position="95"/>
        <end position="138"/>
    </location>
</feature>
<reference evidence="3 4" key="1">
    <citation type="journal article" date="2014" name="PLoS Genet.">
        <title>Phylogenetically driven sequencing of extremely halophilic archaea reveals strategies for static and dynamic osmo-response.</title>
        <authorList>
            <person name="Becker E.A."/>
            <person name="Seitzer P.M."/>
            <person name="Tritt A."/>
            <person name="Larsen D."/>
            <person name="Krusor M."/>
            <person name="Yao A.I."/>
            <person name="Wu D."/>
            <person name="Madern D."/>
            <person name="Eisen J.A."/>
            <person name="Darling A.E."/>
            <person name="Facciotti M.T."/>
        </authorList>
    </citation>
    <scope>NUCLEOTIDE SEQUENCE [LARGE SCALE GENOMIC DNA]</scope>
    <source>
        <strain evidence="3 4">ATCC BAA-1512</strain>
    </source>
</reference>
<proteinExistence type="predicted"/>
<organism evidence="3 4">
    <name type="scientific">Haloferax mucosum ATCC BAA-1512</name>
    <dbReference type="NCBI Taxonomy" id="662479"/>
    <lineage>
        <taxon>Archaea</taxon>
        <taxon>Methanobacteriati</taxon>
        <taxon>Methanobacteriota</taxon>
        <taxon>Stenosarchaea group</taxon>
        <taxon>Halobacteria</taxon>
        <taxon>Halobacteriales</taxon>
        <taxon>Haloferacaceae</taxon>
        <taxon>Haloferax</taxon>
    </lineage>
</organism>
<feature type="compositionally biased region" description="Acidic residues" evidence="1">
    <location>
        <begin position="102"/>
        <end position="127"/>
    </location>
</feature>
<dbReference type="EMBL" id="AOLN01000007">
    <property type="protein sequence ID" value="ELZ96514.1"/>
    <property type="molecule type" value="Genomic_DNA"/>
</dbReference>
<dbReference type="InterPro" id="IPR001763">
    <property type="entry name" value="Rhodanese-like_dom"/>
</dbReference>
<accession>M0IM50</accession>
<evidence type="ECO:0000313" key="3">
    <source>
        <dbReference type="EMBL" id="ELZ96514.1"/>
    </source>
</evidence>
<evidence type="ECO:0000313" key="4">
    <source>
        <dbReference type="Proteomes" id="UP000011550"/>
    </source>
</evidence>
<dbReference type="PANTHER" id="PTHR43031:SF1">
    <property type="entry name" value="PYRIDINE NUCLEOTIDE-DISULPHIDE OXIDOREDUCTASE"/>
    <property type="match status" value="1"/>
</dbReference>
<dbReference type="Proteomes" id="UP000011550">
    <property type="component" value="Unassembled WGS sequence"/>
</dbReference>
<evidence type="ECO:0000259" key="2">
    <source>
        <dbReference type="PROSITE" id="PS50206"/>
    </source>
</evidence>
<sequence length="138" mass="14281">MPDDEVTPAAVESLLDGDDPPLVVDVSTDAEFALGHIPGSINVPLVDLVASLGRVTGADHIVTVCPRGEASVQAVRLLSAYEGTEGARIESMAGGLDAWDGPLEEGFDEGGVERGDEDGQEGGDGDEGEHTHEERSDS</sequence>
<dbReference type="Pfam" id="PF00581">
    <property type="entry name" value="Rhodanese"/>
    <property type="match status" value="1"/>
</dbReference>
<dbReference type="CDD" id="cd00158">
    <property type="entry name" value="RHOD"/>
    <property type="match status" value="1"/>
</dbReference>
<keyword evidence="4" id="KW-1185">Reference proteome</keyword>
<name>M0IM50_9EURY</name>
<dbReference type="STRING" id="662479.C440_05183"/>